<keyword evidence="2" id="KW-0472">Membrane</keyword>
<comment type="caution">
    <text evidence="3">The sequence shown here is derived from an EMBL/GenBank/DDBJ whole genome shotgun (WGS) entry which is preliminary data.</text>
</comment>
<dbReference type="EMBL" id="MLJW01000242">
    <property type="protein sequence ID" value="OIQ92053.1"/>
    <property type="molecule type" value="Genomic_DNA"/>
</dbReference>
<name>A0A1J5RVF6_9ZZZZ</name>
<dbReference type="Gene3D" id="2.40.260.10">
    <property type="entry name" value="Sortase"/>
    <property type="match status" value="1"/>
</dbReference>
<feature type="transmembrane region" description="Helical" evidence="2">
    <location>
        <begin position="21"/>
        <end position="47"/>
    </location>
</feature>
<organism evidence="3">
    <name type="scientific">mine drainage metagenome</name>
    <dbReference type="NCBI Taxonomy" id="410659"/>
    <lineage>
        <taxon>unclassified sequences</taxon>
        <taxon>metagenomes</taxon>
        <taxon>ecological metagenomes</taxon>
    </lineage>
</organism>
<dbReference type="CDD" id="cd05830">
    <property type="entry name" value="Sortase_E"/>
    <property type="match status" value="1"/>
</dbReference>
<sequence length="258" mass="27505">MSREHESRHSQPRPARSHGSFIVVGVVGELFLTVGVFLVAFLVWQMWWTDVQGNAAQATIVKNLGWGSIPAVTADPSAGASSPGPDPRQFTAPPVLAEPAHATTFATLLVPRWGSDYQRPVSEGVDAAVVLDHLGIGHYPGTGMPGAVGNFAIAGHRTTYGKPFNRIAEIQVGDALVVRTQATWYVYDVTSTEIVKPQDVAVIAPVPDQVGATPTDRMITLTSCNPMYSAAQRYVVHGKLAYWEPTSGPAPAELKGPA</sequence>
<dbReference type="SUPFAM" id="SSF63817">
    <property type="entry name" value="Sortase"/>
    <property type="match status" value="1"/>
</dbReference>
<dbReference type="InterPro" id="IPR005754">
    <property type="entry name" value="Sortase"/>
</dbReference>
<dbReference type="NCBIfam" id="NF033747">
    <property type="entry name" value="class_E_sortase"/>
    <property type="match status" value="1"/>
</dbReference>
<dbReference type="GO" id="GO:0016787">
    <property type="term" value="F:hydrolase activity"/>
    <property type="evidence" value="ECO:0007669"/>
    <property type="project" value="UniProtKB-KW"/>
</dbReference>
<keyword evidence="2" id="KW-1133">Transmembrane helix</keyword>
<keyword evidence="2" id="KW-0812">Transmembrane</keyword>
<dbReference type="InterPro" id="IPR023365">
    <property type="entry name" value="Sortase_dom-sf"/>
</dbReference>
<evidence type="ECO:0000256" key="1">
    <source>
        <dbReference type="ARBA" id="ARBA00022801"/>
    </source>
</evidence>
<dbReference type="InterPro" id="IPR042003">
    <property type="entry name" value="Sortase_E"/>
</dbReference>
<dbReference type="AlphaFoldDB" id="A0A1J5RVF6"/>
<reference evidence="3" key="1">
    <citation type="submission" date="2016-10" db="EMBL/GenBank/DDBJ databases">
        <title>Sequence of Gallionella enrichment culture.</title>
        <authorList>
            <person name="Poehlein A."/>
            <person name="Muehling M."/>
            <person name="Daniel R."/>
        </authorList>
    </citation>
    <scope>NUCLEOTIDE SEQUENCE</scope>
</reference>
<proteinExistence type="predicted"/>
<dbReference type="InterPro" id="IPR053465">
    <property type="entry name" value="Sortase_Class_E"/>
</dbReference>
<gene>
    <name evidence="3" type="ORF">GALL_260470</name>
</gene>
<evidence type="ECO:0000256" key="2">
    <source>
        <dbReference type="SAM" id="Phobius"/>
    </source>
</evidence>
<dbReference type="NCBIfam" id="TIGR01076">
    <property type="entry name" value="sortase_fam"/>
    <property type="match status" value="1"/>
</dbReference>
<dbReference type="Pfam" id="PF04203">
    <property type="entry name" value="Sortase"/>
    <property type="match status" value="1"/>
</dbReference>
<evidence type="ECO:0000313" key="3">
    <source>
        <dbReference type="EMBL" id="OIQ92053.1"/>
    </source>
</evidence>
<keyword evidence="1" id="KW-0378">Hydrolase</keyword>
<accession>A0A1J5RVF6</accession>
<protein>
    <submittedName>
        <fullName evidence="3">Sortase family protein</fullName>
    </submittedName>
</protein>